<name>A0A6B0T0Q1_9EURY</name>
<proteinExistence type="predicted"/>
<dbReference type="InterPro" id="IPR013525">
    <property type="entry name" value="ABC2_TM"/>
</dbReference>
<dbReference type="PANTHER" id="PTHR43332:SF2">
    <property type="entry name" value="INNER MEMBRANE TRANSPORT PERMEASE YADH"/>
    <property type="match status" value="1"/>
</dbReference>
<comment type="caution">
    <text evidence="8">The sequence shown here is derived from an EMBL/GenBank/DDBJ whole genome shotgun (WGS) entry which is preliminary data.</text>
</comment>
<evidence type="ECO:0000313" key="8">
    <source>
        <dbReference type="EMBL" id="MXR51778.1"/>
    </source>
</evidence>
<protein>
    <submittedName>
        <fullName evidence="8">ABC transporter permease</fullName>
    </submittedName>
</protein>
<feature type="transmembrane region" description="Helical" evidence="6">
    <location>
        <begin position="67"/>
        <end position="85"/>
    </location>
</feature>
<keyword evidence="9" id="KW-1185">Reference proteome</keyword>
<feature type="domain" description="ABC transmembrane type-2" evidence="7">
    <location>
        <begin position="61"/>
        <end position="295"/>
    </location>
</feature>
<dbReference type="InterPro" id="IPR052522">
    <property type="entry name" value="ABC-2_transport_permease"/>
</dbReference>
<evidence type="ECO:0000256" key="2">
    <source>
        <dbReference type="ARBA" id="ARBA00022692"/>
    </source>
</evidence>
<gene>
    <name evidence="8" type="ORF">GRX03_09195</name>
</gene>
<keyword evidence="2 6" id="KW-0812">Transmembrane</keyword>
<dbReference type="OrthoDB" id="147058at2157"/>
<evidence type="ECO:0000313" key="9">
    <source>
        <dbReference type="Proteomes" id="UP000466535"/>
    </source>
</evidence>
<reference evidence="8 9" key="1">
    <citation type="submission" date="2019-12" db="EMBL/GenBank/DDBJ databases">
        <title>Isolation and characterization of three novel carbon monoxide-oxidizing members of Halobacteria from salione crusts and soils.</title>
        <authorList>
            <person name="Myers M.R."/>
            <person name="King G.M."/>
        </authorList>
    </citation>
    <scope>NUCLEOTIDE SEQUENCE [LARGE SCALE GENOMIC DNA]</scope>
    <source>
        <strain evidence="8 9">WSH3</strain>
    </source>
</reference>
<comment type="subcellular location">
    <subcellularLocation>
        <location evidence="1">Membrane</location>
        <topology evidence="1">Multi-pass membrane protein</topology>
    </subcellularLocation>
</comment>
<feature type="transmembrane region" description="Helical" evidence="6">
    <location>
        <begin position="185"/>
        <end position="208"/>
    </location>
</feature>
<dbReference type="PROSITE" id="PS51012">
    <property type="entry name" value="ABC_TM2"/>
    <property type="match status" value="1"/>
</dbReference>
<dbReference type="PIRSF" id="PIRSF006648">
    <property type="entry name" value="DrrB"/>
    <property type="match status" value="1"/>
</dbReference>
<dbReference type="PRINTS" id="PR00164">
    <property type="entry name" value="ABC2TRNSPORT"/>
</dbReference>
<dbReference type="RefSeq" id="WP_159763909.1">
    <property type="nucleotide sequence ID" value="NZ_WUUT01000003.1"/>
</dbReference>
<organism evidence="8 9">
    <name type="scientific">Halovenus carboxidivorans</name>
    <dbReference type="NCBI Taxonomy" id="2692199"/>
    <lineage>
        <taxon>Archaea</taxon>
        <taxon>Methanobacteriati</taxon>
        <taxon>Methanobacteriota</taxon>
        <taxon>Stenosarchaea group</taxon>
        <taxon>Halobacteria</taxon>
        <taxon>Halobacteriales</taxon>
        <taxon>Haloarculaceae</taxon>
        <taxon>Halovenus</taxon>
    </lineage>
</organism>
<evidence type="ECO:0000259" key="7">
    <source>
        <dbReference type="PROSITE" id="PS51012"/>
    </source>
</evidence>
<dbReference type="InterPro" id="IPR000412">
    <property type="entry name" value="ABC_2_transport"/>
</dbReference>
<dbReference type="PANTHER" id="PTHR43332">
    <property type="entry name" value="INNER MEMBRANE TRANSPORT PERMEASE YADH-RELATED"/>
    <property type="match status" value="1"/>
</dbReference>
<dbReference type="Proteomes" id="UP000466535">
    <property type="component" value="Unassembled WGS sequence"/>
</dbReference>
<keyword evidence="3 6" id="KW-1133">Transmembrane helix</keyword>
<evidence type="ECO:0000256" key="1">
    <source>
        <dbReference type="ARBA" id="ARBA00004141"/>
    </source>
</evidence>
<dbReference type="GO" id="GO:0043190">
    <property type="term" value="C:ATP-binding cassette (ABC) transporter complex"/>
    <property type="evidence" value="ECO:0007669"/>
    <property type="project" value="InterPro"/>
</dbReference>
<evidence type="ECO:0000256" key="5">
    <source>
        <dbReference type="SAM" id="MobiDB-lite"/>
    </source>
</evidence>
<dbReference type="AlphaFoldDB" id="A0A6B0T0Q1"/>
<accession>A0A6B0T0Q1</accession>
<feature type="transmembrane region" description="Helical" evidence="6">
    <location>
        <begin position="97"/>
        <end position="115"/>
    </location>
</feature>
<evidence type="ECO:0000256" key="6">
    <source>
        <dbReference type="SAM" id="Phobius"/>
    </source>
</evidence>
<evidence type="ECO:0000256" key="4">
    <source>
        <dbReference type="ARBA" id="ARBA00023136"/>
    </source>
</evidence>
<evidence type="ECO:0000256" key="3">
    <source>
        <dbReference type="ARBA" id="ARBA00022989"/>
    </source>
</evidence>
<keyword evidence="4 6" id="KW-0472">Membrane</keyword>
<feature type="region of interest" description="Disordered" evidence="5">
    <location>
        <begin position="1"/>
        <end position="23"/>
    </location>
</feature>
<dbReference type="InterPro" id="IPR047817">
    <property type="entry name" value="ABC2_TM_bact-type"/>
</dbReference>
<feature type="transmembrane region" description="Helical" evidence="6">
    <location>
        <begin position="157"/>
        <end position="173"/>
    </location>
</feature>
<sequence length="300" mass="32679">MSDHETDSAGDSTRTDGGTGRADGIELLGTEATTAAETGDRAGGLTGFRALLRREVLRFIRRPRNTFLPPMITNVLYFAVFGVILGGRIDQIAGFDYIVFLLPGLIVLGTISNAFENASFSIFHGRWNEYIETVIISPLSNWMFVAAYVIASAIRGVLVGSIIAAIGLVFVTVTDRSIAIAEPLYLVAFMLVISTLFAGLGIIGGLWARDFDYLTVMNQFIVRPLVFFGGVFYSLDVLPTIYRALSLTNPMVYMVNGVRYGFLGYSDVGPTMALAVLSGFTAFVIALDVWLFRRGYGIVD</sequence>
<dbReference type="Pfam" id="PF01061">
    <property type="entry name" value="ABC2_membrane"/>
    <property type="match status" value="1"/>
</dbReference>
<dbReference type="EMBL" id="WUUT01000003">
    <property type="protein sequence ID" value="MXR51778.1"/>
    <property type="molecule type" value="Genomic_DNA"/>
</dbReference>
<feature type="transmembrane region" description="Helical" evidence="6">
    <location>
        <begin position="272"/>
        <end position="292"/>
    </location>
</feature>
<dbReference type="GO" id="GO:0140359">
    <property type="term" value="F:ABC-type transporter activity"/>
    <property type="evidence" value="ECO:0007669"/>
    <property type="project" value="InterPro"/>
</dbReference>
<feature type="transmembrane region" description="Helical" evidence="6">
    <location>
        <begin position="220"/>
        <end position="242"/>
    </location>
</feature>